<dbReference type="PATRIC" id="fig|1492738.3.peg.375"/>
<accession>A0A066WS69</accession>
<dbReference type="Proteomes" id="UP000027064">
    <property type="component" value="Unassembled WGS sequence"/>
</dbReference>
<dbReference type="RefSeq" id="WP_035657033.1">
    <property type="nucleotide sequence ID" value="NZ_JNCA01000001.1"/>
</dbReference>
<dbReference type="STRING" id="1492738.FEM21_03800"/>
<organism evidence="1 2">
    <name type="scientific">Flavobacterium seoulense</name>
    <dbReference type="NCBI Taxonomy" id="1492738"/>
    <lineage>
        <taxon>Bacteria</taxon>
        <taxon>Pseudomonadati</taxon>
        <taxon>Bacteroidota</taxon>
        <taxon>Flavobacteriia</taxon>
        <taxon>Flavobacteriales</taxon>
        <taxon>Flavobacteriaceae</taxon>
        <taxon>Flavobacterium</taxon>
    </lineage>
</organism>
<name>A0A066WS69_9FLAO</name>
<proteinExistence type="predicted"/>
<dbReference type="OrthoDB" id="649238at2"/>
<reference evidence="1 2" key="1">
    <citation type="submission" date="2014-05" db="EMBL/GenBank/DDBJ databases">
        <title>Genome Sequence of Flavobacterium sp. EM1321.</title>
        <authorList>
            <person name="Shin S.-K."/>
            <person name="Yi H."/>
        </authorList>
    </citation>
    <scope>NUCLEOTIDE SEQUENCE [LARGE SCALE GENOMIC DNA]</scope>
    <source>
        <strain evidence="1 2">EM1321</strain>
    </source>
</reference>
<sequence length="267" mass="30679">MRYFVIIILSLFSFQIYAQELFVMTEPASNMPTGAIGIRNMSMYSFVKEGKNNFHNMPELMWGVNKDWMIHASAFMSDKEGNLNLEGGSLYAKYRFFSEDDLHSHFRLAAFGRISTNNSPIYQEDIETMGMNSGYELGVVGTKLINKTALSASISYERALNNQDFILPEEFSNSAMNYTLSIGQLMHPKKYTNFKQTNINAMLELLGQRLNQNGKSYLDVVPSIQFIVNSQARIDLAYRHQIYSDMERMNTNSILLKLEYTFFNVTK</sequence>
<evidence type="ECO:0000313" key="1">
    <source>
        <dbReference type="EMBL" id="KDN56877.1"/>
    </source>
</evidence>
<dbReference type="AlphaFoldDB" id="A0A066WS69"/>
<dbReference type="EMBL" id="JNCA01000001">
    <property type="protein sequence ID" value="KDN56877.1"/>
    <property type="molecule type" value="Genomic_DNA"/>
</dbReference>
<evidence type="ECO:0000313" key="2">
    <source>
        <dbReference type="Proteomes" id="UP000027064"/>
    </source>
</evidence>
<keyword evidence="2" id="KW-1185">Reference proteome</keyword>
<protein>
    <submittedName>
        <fullName evidence="1">Uncharacterized protein</fullName>
    </submittedName>
</protein>
<gene>
    <name evidence="1" type="ORF">FEM21_03800</name>
</gene>
<dbReference type="eggNOG" id="ENOG5032TKF">
    <property type="taxonomic scope" value="Bacteria"/>
</dbReference>
<comment type="caution">
    <text evidence="1">The sequence shown here is derived from an EMBL/GenBank/DDBJ whole genome shotgun (WGS) entry which is preliminary data.</text>
</comment>